<dbReference type="AlphaFoldDB" id="A0A242MEX4"/>
<comment type="caution">
    <text evidence="1">The sequence shown here is derived from an EMBL/GenBank/DDBJ whole genome shotgun (WGS) entry which is preliminary data.</text>
</comment>
<accession>A0A242MEX4</accession>
<dbReference type="Proteomes" id="UP000195221">
    <property type="component" value="Unassembled WGS sequence"/>
</dbReference>
<proteinExistence type="predicted"/>
<gene>
    <name evidence="1" type="ORF">PAMC26577_31150</name>
</gene>
<protein>
    <submittedName>
        <fullName evidence="1">Uncharacterized protein</fullName>
    </submittedName>
</protein>
<sequence>MPITQTTGKCIRCNDASARHPRHYIATRYKAQHLHMHRV</sequence>
<evidence type="ECO:0000313" key="1">
    <source>
        <dbReference type="EMBL" id="OTP69501.1"/>
    </source>
</evidence>
<dbReference type="EMBL" id="NBTZ01000115">
    <property type="protein sequence ID" value="OTP69501.1"/>
    <property type="molecule type" value="Genomic_DNA"/>
</dbReference>
<reference evidence="1 2" key="1">
    <citation type="submission" date="2017-03" db="EMBL/GenBank/DDBJ databases">
        <title>Genome analysis of strain PAMC 26577.</title>
        <authorList>
            <person name="Oh H.-M."/>
            <person name="Yang J.-A."/>
        </authorList>
    </citation>
    <scope>NUCLEOTIDE SEQUENCE [LARGE SCALE GENOMIC DNA]</scope>
    <source>
        <strain evidence="1 2">PAMC 26577</strain>
    </source>
</reference>
<evidence type="ECO:0000313" key="2">
    <source>
        <dbReference type="Proteomes" id="UP000195221"/>
    </source>
</evidence>
<organism evidence="1 2">
    <name type="scientific">Caballeronia sordidicola</name>
    <name type="common">Burkholderia sordidicola</name>
    <dbReference type="NCBI Taxonomy" id="196367"/>
    <lineage>
        <taxon>Bacteria</taxon>
        <taxon>Pseudomonadati</taxon>
        <taxon>Pseudomonadota</taxon>
        <taxon>Betaproteobacteria</taxon>
        <taxon>Burkholderiales</taxon>
        <taxon>Burkholderiaceae</taxon>
        <taxon>Caballeronia</taxon>
    </lineage>
</organism>
<name>A0A242MEX4_CABSO</name>